<accession>G7E3B6</accession>
<dbReference type="AlphaFoldDB" id="G7E3B6"/>
<name>G7E3B6_MIXOS</name>
<keyword evidence="3" id="KW-1185">Reference proteome</keyword>
<dbReference type="InterPro" id="IPR053206">
    <property type="entry name" value="Dimeric_xanthone_biosynth"/>
</dbReference>
<dbReference type="eggNOG" id="ENOG502SKMW">
    <property type="taxonomic scope" value="Eukaryota"/>
</dbReference>
<dbReference type="HOGENOM" id="CLU_066708_0_0_1"/>
<proteinExistence type="predicted"/>
<reference evidence="2 3" key="1">
    <citation type="journal article" date="2011" name="J. Gen. Appl. Microbiol.">
        <title>Draft genome sequencing of the enigmatic basidiomycete Mixia osmundae.</title>
        <authorList>
            <person name="Nishida H."/>
            <person name="Nagatsuka Y."/>
            <person name="Sugiyama J."/>
        </authorList>
    </citation>
    <scope>NUCLEOTIDE SEQUENCE [LARGE SCALE GENOMIC DNA]</scope>
    <source>
        <strain evidence="3">CBS 9802 / IAM 14324 / JCM 22182 / KY 12970</strain>
    </source>
</reference>
<evidence type="ECO:0000313" key="2">
    <source>
        <dbReference type="EMBL" id="GAA97326.1"/>
    </source>
</evidence>
<dbReference type="Pfam" id="PF01814">
    <property type="entry name" value="Hemerythrin"/>
    <property type="match status" value="1"/>
</dbReference>
<evidence type="ECO:0000313" key="3">
    <source>
        <dbReference type="Proteomes" id="UP000009131"/>
    </source>
</evidence>
<dbReference type="OMA" id="FTEHECT"/>
<organism evidence="2 3">
    <name type="scientific">Mixia osmundae (strain CBS 9802 / IAM 14324 / JCM 22182 / KY 12970)</name>
    <dbReference type="NCBI Taxonomy" id="764103"/>
    <lineage>
        <taxon>Eukaryota</taxon>
        <taxon>Fungi</taxon>
        <taxon>Dikarya</taxon>
        <taxon>Basidiomycota</taxon>
        <taxon>Pucciniomycotina</taxon>
        <taxon>Mixiomycetes</taxon>
        <taxon>Mixiales</taxon>
        <taxon>Mixiaceae</taxon>
        <taxon>Mixia</taxon>
    </lineage>
</organism>
<dbReference type="RefSeq" id="XP_014567728.1">
    <property type="nucleotide sequence ID" value="XM_014712242.1"/>
</dbReference>
<gene>
    <name evidence="2" type="primary">Mo04004</name>
    <name evidence="2" type="ORF">E5Q_04004</name>
</gene>
<dbReference type="PANTHER" id="PTHR38048">
    <property type="entry name" value="EXPRESSED PROTEIN"/>
    <property type="match status" value="1"/>
</dbReference>
<protein>
    <recommendedName>
        <fullName evidence="1">Hemerythrin-like domain-containing protein</fullName>
    </recommendedName>
</protein>
<dbReference type="EMBL" id="BABT02000119">
    <property type="protein sequence ID" value="GAA97326.1"/>
    <property type="molecule type" value="Genomic_DNA"/>
</dbReference>
<evidence type="ECO:0000259" key="1">
    <source>
        <dbReference type="Pfam" id="PF01814"/>
    </source>
</evidence>
<feature type="domain" description="Hemerythrin-like" evidence="1">
    <location>
        <begin position="71"/>
        <end position="156"/>
    </location>
</feature>
<comment type="caution">
    <text evidence="2">The sequence shown here is derived from an EMBL/GenBank/DDBJ whole genome shotgun (WGS) entry which is preliminary data.</text>
</comment>
<dbReference type="InterPro" id="IPR012312">
    <property type="entry name" value="Hemerythrin-like"/>
</dbReference>
<dbReference type="Proteomes" id="UP000009131">
    <property type="component" value="Unassembled WGS sequence"/>
</dbReference>
<dbReference type="STRING" id="764103.G7E3B6"/>
<reference evidence="2 3" key="2">
    <citation type="journal article" date="2012" name="Open Biol.">
        <title>Characteristics of nucleosomes and linker DNA regions on the genome of the basidiomycete Mixia osmundae revealed by mono- and dinucleosome mapping.</title>
        <authorList>
            <person name="Nishida H."/>
            <person name="Kondo S."/>
            <person name="Matsumoto T."/>
            <person name="Suzuki Y."/>
            <person name="Yoshikawa H."/>
            <person name="Taylor T.D."/>
            <person name="Sugiyama J."/>
        </authorList>
    </citation>
    <scope>NUCLEOTIDE SEQUENCE [LARGE SCALE GENOMIC DNA]</scope>
    <source>
        <strain evidence="3">CBS 9802 / IAM 14324 / JCM 22182 / KY 12970</strain>
    </source>
</reference>
<dbReference type="PANTHER" id="PTHR38048:SF2">
    <property type="entry name" value="HEMERYTHRIN-LIKE DOMAIN-CONTAINING PROTEIN"/>
    <property type="match status" value="1"/>
</dbReference>
<dbReference type="OrthoDB" id="58416at2759"/>
<dbReference type="InParanoid" id="G7E3B6"/>
<sequence length="218" mass="25531">MSSPVSDDAFAAPFHLLPKAEGDWRKTYENPAIDISLVHNAFIRSLNTIVYWSRKVDSMSDKDKRDWFCYVELWAEALEHHHKLEESLIFPQLEEKLEKPQMASNVDAHRHILPGIEGLLSLTKQLINGEKQWNQRDFLALLDTWLPTLNEHFKEEVVTLSADNIRSVPERDVKEIFDKVTKHIQQTYSFDRDVPFVGTCLDRQAEPDFPPWPFFIVW</sequence>
<dbReference type="Gene3D" id="1.20.120.520">
    <property type="entry name" value="nmb1532 protein domain like"/>
    <property type="match status" value="1"/>
</dbReference>
<dbReference type="CDD" id="cd12108">
    <property type="entry name" value="Hr-like"/>
    <property type="match status" value="1"/>
</dbReference>